<proteinExistence type="inferred from homology"/>
<feature type="transmembrane region" description="Helical" evidence="7">
    <location>
        <begin position="141"/>
        <end position="162"/>
    </location>
</feature>
<evidence type="ECO:0000256" key="7">
    <source>
        <dbReference type="SAM" id="Phobius"/>
    </source>
</evidence>
<keyword evidence="5 7" id="KW-1133">Transmembrane helix</keyword>
<feature type="domain" description="Glycine transporter" evidence="8">
    <location>
        <begin position="30"/>
        <end position="103"/>
    </location>
</feature>
<sequence>MVMRWSFRSNVGASLSLLVRQEGFAIVWGVLNIIGTIAFAVSGSLVAIEEQFDLLGVFILGFVTAFGGGMIRNLIVGLPVANIWHQPSLFLTATITICIVFVLPYEWMHRWQRIVSFFDAIGLSAFAIEGATYAHHVHSTFATTLVAGLMTGIGGGIIRDVLAGRKPLVFQSEIYAVWALFAGLCVGLGIVPVAPAQYALFVVVVVLRMISLHYGWHLPKKWTPATGEHINHGA</sequence>
<reference evidence="9" key="1">
    <citation type="submission" date="2023-02" db="EMBL/GenBank/DDBJ databases">
        <title>Proposal of a novel subspecies: Alicyclobacillus hesperidum subspecies aegle.</title>
        <authorList>
            <person name="Goto K."/>
            <person name="Fujii T."/>
            <person name="Yasui K."/>
            <person name="Mochida K."/>
            <person name="Kato-Tanaka Y."/>
            <person name="Morohoshi S."/>
            <person name="An S.Y."/>
            <person name="Kasai H."/>
            <person name="Yokota A."/>
        </authorList>
    </citation>
    <scope>NUCLEOTIDE SEQUENCE</scope>
    <source>
        <strain evidence="9">DSM 12766</strain>
    </source>
</reference>
<feature type="transmembrane region" description="Helical" evidence="7">
    <location>
        <begin position="198"/>
        <end position="216"/>
    </location>
</feature>
<dbReference type="PANTHER" id="PTHR30506">
    <property type="entry name" value="INNER MEMBRANE PROTEIN"/>
    <property type="match status" value="1"/>
</dbReference>
<evidence type="ECO:0000256" key="5">
    <source>
        <dbReference type="ARBA" id="ARBA00022989"/>
    </source>
</evidence>
<dbReference type="AlphaFoldDB" id="A0AA37UDT9"/>
<comment type="subcellular location">
    <subcellularLocation>
        <location evidence="1">Cell membrane</location>
        <topology evidence="1">Multi-pass membrane protein</topology>
    </subcellularLocation>
</comment>
<evidence type="ECO:0000256" key="2">
    <source>
        <dbReference type="ARBA" id="ARBA00008193"/>
    </source>
</evidence>
<dbReference type="PANTHER" id="PTHR30506:SF3">
    <property type="entry name" value="UPF0126 INNER MEMBRANE PROTEIN YADS-RELATED"/>
    <property type="match status" value="1"/>
</dbReference>
<evidence type="ECO:0000256" key="4">
    <source>
        <dbReference type="ARBA" id="ARBA00022692"/>
    </source>
</evidence>
<evidence type="ECO:0000256" key="3">
    <source>
        <dbReference type="ARBA" id="ARBA00022475"/>
    </source>
</evidence>
<evidence type="ECO:0000256" key="6">
    <source>
        <dbReference type="ARBA" id="ARBA00023136"/>
    </source>
</evidence>
<accession>A0AA37UDT9</accession>
<protein>
    <submittedName>
        <fullName evidence="9">Membrane protein</fullName>
    </submittedName>
</protein>
<comment type="caution">
    <text evidence="9">The sequence shown here is derived from an EMBL/GenBank/DDBJ whole genome shotgun (WGS) entry which is preliminary data.</text>
</comment>
<name>A0AA37UDT9_9BACL</name>
<keyword evidence="3" id="KW-1003">Cell membrane</keyword>
<dbReference type="InterPro" id="IPR005115">
    <property type="entry name" value="Gly_transporter"/>
</dbReference>
<gene>
    <name evidence="9" type="ORF">Heshes_21880</name>
</gene>
<comment type="similarity">
    <text evidence="2">Belongs to the UPF0126 family.</text>
</comment>
<keyword evidence="6 7" id="KW-0472">Membrane</keyword>
<feature type="domain" description="Glycine transporter" evidence="8">
    <location>
        <begin position="117"/>
        <end position="186"/>
    </location>
</feature>
<keyword evidence="4 7" id="KW-0812">Transmembrane</keyword>
<feature type="transmembrane region" description="Helical" evidence="7">
    <location>
        <begin position="25"/>
        <end position="47"/>
    </location>
</feature>
<dbReference type="Pfam" id="PF03458">
    <property type="entry name" value="Gly_transporter"/>
    <property type="match status" value="2"/>
</dbReference>
<evidence type="ECO:0000313" key="9">
    <source>
        <dbReference type="EMBL" id="GLV14504.1"/>
    </source>
</evidence>
<evidence type="ECO:0000259" key="8">
    <source>
        <dbReference type="Pfam" id="PF03458"/>
    </source>
</evidence>
<organism evidence="9 10">
    <name type="scientific">Alicyclobacillus hesperidum</name>
    <dbReference type="NCBI Taxonomy" id="89784"/>
    <lineage>
        <taxon>Bacteria</taxon>
        <taxon>Bacillati</taxon>
        <taxon>Bacillota</taxon>
        <taxon>Bacilli</taxon>
        <taxon>Bacillales</taxon>
        <taxon>Alicyclobacillaceae</taxon>
        <taxon>Alicyclobacillus</taxon>
    </lineage>
</organism>
<dbReference type="EMBL" id="BSRA01000013">
    <property type="protein sequence ID" value="GLV14504.1"/>
    <property type="molecule type" value="Genomic_DNA"/>
</dbReference>
<evidence type="ECO:0000256" key="1">
    <source>
        <dbReference type="ARBA" id="ARBA00004651"/>
    </source>
</evidence>
<feature type="transmembrane region" description="Helical" evidence="7">
    <location>
        <begin position="54"/>
        <end position="75"/>
    </location>
</feature>
<dbReference type="Proteomes" id="UP001157137">
    <property type="component" value="Unassembled WGS sequence"/>
</dbReference>
<feature type="transmembrane region" description="Helical" evidence="7">
    <location>
        <begin position="174"/>
        <end position="192"/>
    </location>
</feature>
<feature type="transmembrane region" description="Helical" evidence="7">
    <location>
        <begin position="87"/>
        <end position="105"/>
    </location>
</feature>
<dbReference type="GO" id="GO:0005886">
    <property type="term" value="C:plasma membrane"/>
    <property type="evidence" value="ECO:0007669"/>
    <property type="project" value="UniProtKB-SubCell"/>
</dbReference>
<evidence type="ECO:0000313" key="10">
    <source>
        <dbReference type="Proteomes" id="UP001157137"/>
    </source>
</evidence>